<feature type="non-terminal residue" evidence="1">
    <location>
        <position position="1"/>
    </location>
</feature>
<gene>
    <name evidence="1" type="ORF">DFH07DRAFT_1062858</name>
</gene>
<organism evidence="1 2">
    <name type="scientific">Mycena maculata</name>
    <dbReference type="NCBI Taxonomy" id="230809"/>
    <lineage>
        <taxon>Eukaryota</taxon>
        <taxon>Fungi</taxon>
        <taxon>Dikarya</taxon>
        <taxon>Basidiomycota</taxon>
        <taxon>Agaricomycotina</taxon>
        <taxon>Agaricomycetes</taxon>
        <taxon>Agaricomycetidae</taxon>
        <taxon>Agaricales</taxon>
        <taxon>Marasmiineae</taxon>
        <taxon>Mycenaceae</taxon>
        <taxon>Mycena</taxon>
    </lineage>
</organism>
<keyword evidence="2" id="KW-1185">Reference proteome</keyword>
<accession>A0AAD7IQU8</accession>
<sequence>MPVKENPTPCGRRTLLAYLPKANSFPSIHPPILDTGDIHREHELRALLERNPAPLVSALSGHLARKPLQDLVEMREADFDFQAAIVAWLDHDNCFSQLTLITNHTKPKADRVKASGTKVAPPAGQGLFGFLDIGMCDFLGLHPGRSIAMELKCISIYGLLRATEAYSTYKQWENLDNNWEEYEKACLRLGREIFNLSIKDLKAKSFRRFKRGEDKEEVITVATLLKEAEEQ</sequence>
<proteinExistence type="predicted"/>
<evidence type="ECO:0000313" key="1">
    <source>
        <dbReference type="EMBL" id="KAJ7746907.1"/>
    </source>
</evidence>
<evidence type="ECO:0000313" key="2">
    <source>
        <dbReference type="Proteomes" id="UP001215280"/>
    </source>
</evidence>
<reference evidence="1" key="1">
    <citation type="submission" date="2023-03" db="EMBL/GenBank/DDBJ databases">
        <title>Massive genome expansion in bonnet fungi (Mycena s.s.) driven by repeated elements and novel gene families across ecological guilds.</title>
        <authorList>
            <consortium name="Lawrence Berkeley National Laboratory"/>
            <person name="Harder C.B."/>
            <person name="Miyauchi S."/>
            <person name="Viragh M."/>
            <person name="Kuo A."/>
            <person name="Thoen E."/>
            <person name="Andreopoulos B."/>
            <person name="Lu D."/>
            <person name="Skrede I."/>
            <person name="Drula E."/>
            <person name="Henrissat B."/>
            <person name="Morin E."/>
            <person name="Kohler A."/>
            <person name="Barry K."/>
            <person name="LaButti K."/>
            <person name="Morin E."/>
            <person name="Salamov A."/>
            <person name="Lipzen A."/>
            <person name="Mereny Z."/>
            <person name="Hegedus B."/>
            <person name="Baldrian P."/>
            <person name="Stursova M."/>
            <person name="Weitz H."/>
            <person name="Taylor A."/>
            <person name="Grigoriev I.V."/>
            <person name="Nagy L.G."/>
            <person name="Martin F."/>
            <person name="Kauserud H."/>
        </authorList>
    </citation>
    <scope>NUCLEOTIDE SEQUENCE</scope>
    <source>
        <strain evidence="1">CBHHK188m</strain>
    </source>
</reference>
<dbReference type="AlphaFoldDB" id="A0AAD7IQU8"/>
<dbReference type="EMBL" id="JARJLG010000096">
    <property type="protein sequence ID" value="KAJ7746907.1"/>
    <property type="molecule type" value="Genomic_DNA"/>
</dbReference>
<dbReference type="Proteomes" id="UP001215280">
    <property type="component" value="Unassembled WGS sequence"/>
</dbReference>
<protein>
    <submittedName>
        <fullName evidence="1">Uncharacterized protein</fullName>
    </submittedName>
</protein>
<comment type="caution">
    <text evidence="1">The sequence shown here is derived from an EMBL/GenBank/DDBJ whole genome shotgun (WGS) entry which is preliminary data.</text>
</comment>
<name>A0AAD7IQU8_9AGAR</name>